<feature type="region of interest" description="Disordered" evidence="1">
    <location>
        <begin position="406"/>
        <end position="425"/>
    </location>
</feature>
<name>A0A8B7XTF1_ACAPL</name>
<dbReference type="KEGG" id="aplc:110975360"/>
<dbReference type="RefSeq" id="XP_022083491.1">
    <property type="nucleotide sequence ID" value="XM_022227799.1"/>
</dbReference>
<dbReference type="OMA" id="HAMAVEP"/>
<dbReference type="RefSeq" id="XP_022083493.1">
    <property type="nucleotide sequence ID" value="XM_022227801.1"/>
</dbReference>
<protein>
    <submittedName>
        <fullName evidence="4 5">Mucin-5AC-like</fullName>
    </submittedName>
</protein>
<dbReference type="AlphaFoldDB" id="A0A8B7XTF1"/>
<feature type="transmembrane region" description="Helical" evidence="2">
    <location>
        <begin position="20"/>
        <end position="37"/>
    </location>
</feature>
<evidence type="ECO:0000313" key="6">
    <source>
        <dbReference type="RefSeq" id="XP_022083493.1"/>
    </source>
</evidence>
<gene>
    <name evidence="4 5 6" type="primary">LOC110975360</name>
</gene>
<keyword evidence="3" id="KW-1185">Reference proteome</keyword>
<feature type="compositionally biased region" description="Polar residues" evidence="1">
    <location>
        <begin position="91"/>
        <end position="135"/>
    </location>
</feature>
<dbReference type="RefSeq" id="XP_022083492.1">
    <property type="nucleotide sequence ID" value="XM_022227800.1"/>
</dbReference>
<evidence type="ECO:0000313" key="5">
    <source>
        <dbReference type="RefSeq" id="XP_022083492.1"/>
    </source>
</evidence>
<keyword evidence="2" id="KW-0812">Transmembrane</keyword>
<evidence type="ECO:0000313" key="3">
    <source>
        <dbReference type="Proteomes" id="UP000694845"/>
    </source>
</evidence>
<keyword evidence="2" id="KW-0472">Membrane</keyword>
<dbReference type="OrthoDB" id="10587238at2759"/>
<feature type="compositionally biased region" description="Low complexity" evidence="1">
    <location>
        <begin position="136"/>
        <end position="158"/>
    </location>
</feature>
<reference evidence="4 5" key="1">
    <citation type="submission" date="2025-04" db="UniProtKB">
        <authorList>
            <consortium name="RefSeq"/>
        </authorList>
    </citation>
    <scope>IDENTIFICATION</scope>
</reference>
<evidence type="ECO:0000313" key="4">
    <source>
        <dbReference type="RefSeq" id="XP_022083491.1"/>
    </source>
</evidence>
<feature type="region of interest" description="Disordered" evidence="1">
    <location>
        <begin position="185"/>
        <end position="275"/>
    </location>
</feature>
<feature type="compositionally biased region" description="Low complexity" evidence="1">
    <location>
        <begin position="256"/>
        <end position="269"/>
    </location>
</feature>
<feature type="compositionally biased region" description="Polar residues" evidence="1">
    <location>
        <begin position="412"/>
        <end position="425"/>
    </location>
</feature>
<feature type="transmembrane region" description="Helical" evidence="2">
    <location>
        <begin position="315"/>
        <end position="339"/>
    </location>
</feature>
<feature type="compositionally biased region" description="Low complexity" evidence="1">
    <location>
        <begin position="70"/>
        <end position="88"/>
    </location>
</feature>
<accession>A0A8B7XTF1</accession>
<proteinExistence type="predicted"/>
<feature type="compositionally biased region" description="Polar residues" evidence="1">
    <location>
        <begin position="226"/>
        <end position="255"/>
    </location>
</feature>
<feature type="compositionally biased region" description="Polar residues" evidence="1">
    <location>
        <begin position="185"/>
        <end position="213"/>
    </location>
</feature>
<feature type="region of interest" description="Disordered" evidence="1">
    <location>
        <begin position="51"/>
        <end position="158"/>
    </location>
</feature>
<organism evidence="3 5">
    <name type="scientific">Acanthaster planci</name>
    <name type="common">Crown-of-thorns starfish</name>
    <dbReference type="NCBI Taxonomy" id="133434"/>
    <lineage>
        <taxon>Eukaryota</taxon>
        <taxon>Metazoa</taxon>
        <taxon>Echinodermata</taxon>
        <taxon>Eleutherozoa</taxon>
        <taxon>Asterozoa</taxon>
        <taxon>Asteroidea</taxon>
        <taxon>Valvatacea</taxon>
        <taxon>Valvatida</taxon>
        <taxon>Acanthasteridae</taxon>
        <taxon>Acanthaster</taxon>
    </lineage>
</organism>
<evidence type="ECO:0000256" key="2">
    <source>
        <dbReference type="SAM" id="Phobius"/>
    </source>
</evidence>
<evidence type="ECO:0000256" key="1">
    <source>
        <dbReference type="SAM" id="MobiDB-lite"/>
    </source>
</evidence>
<dbReference type="GeneID" id="110975360"/>
<sequence length="425" mass="44462">MANKKCAHGGQRNGDNVHPAVTWIGVVTVLLGFQVLFPPGVVASTISQPSVLPTSSVNVGTDRPESAGNATTRTTPATSAASTSHAMAVEPNSTTQPLDVPLNSSDRATQTPTWDISTTPSDGNNQPSPSDQMPVTSTANTPSDSTNNSNTTSITVNPVTKMSTLSTITPTSGSSPSASITRALTSFSSTTPSDAPSLPASTVNSTLPSQFSPTAAPVTTPKGIADTTSATPTNPSQSLPPAISTPVTSTFSIPGSSTQTQTSSDVQSQEPSSTANVKITSALSTVAYFDTTWPTVAMVTTRQSQTGASLTTEQWIGIGVGVGIFLAITVILACLLVWMRARRNQLTKKPSIQVSREDYSNSSTLALKDPQWRKSLTMALQSMNTHIELPKETNEEMQAVDNAAYVEESHDPQTSNQDLSHLTKV</sequence>
<keyword evidence="2" id="KW-1133">Transmembrane helix</keyword>
<dbReference type="Proteomes" id="UP000694845">
    <property type="component" value="Unplaced"/>
</dbReference>